<name>A0A820MAI2_9BILA</name>
<reference evidence="1" key="1">
    <citation type="submission" date="2021-02" db="EMBL/GenBank/DDBJ databases">
        <authorList>
            <person name="Nowell W R."/>
        </authorList>
    </citation>
    <scope>NUCLEOTIDE SEQUENCE</scope>
</reference>
<sequence>MSNNGINYSMYNTYPYTQIVQQQPLYGQRFSNRHLQPPISYNAGYQMYSSMQNQPQYNN</sequence>
<dbReference type="AlphaFoldDB" id="A0A820MAI2"/>
<evidence type="ECO:0000313" key="2">
    <source>
        <dbReference type="Proteomes" id="UP000663868"/>
    </source>
</evidence>
<comment type="caution">
    <text evidence="1">The sequence shown here is derived from an EMBL/GenBank/DDBJ whole genome shotgun (WGS) entry which is preliminary data.</text>
</comment>
<dbReference type="Proteomes" id="UP000663868">
    <property type="component" value="Unassembled WGS sequence"/>
</dbReference>
<accession>A0A820MAI2</accession>
<evidence type="ECO:0000313" key="1">
    <source>
        <dbReference type="EMBL" id="CAF4370841.1"/>
    </source>
</evidence>
<gene>
    <name evidence="1" type="ORF">KXQ929_LOCUS49351</name>
</gene>
<feature type="non-terminal residue" evidence="1">
    <location>
        <position position="59"/>
    </location>
</feature>
<protein>
    <submittedName>
        <fullName evidence="1">Uncharacterized protein</fullName>
    </submittedName>
</protein>
<organism evidence="1 2">
    <name type="scientific">Adineta steineri</name>
    <dbReference type="NCBI Taxonomy" id="433720"/>
    <lineage>
        <taxon>Eukaryota</taxon>
        <taxon>Metazoa</taxon>
        <taxon>Spiralia</taxon>
        <taxon>Gnathifera</taxon>
        <taxon>Rotifera</taxon>
        <taxon>Eurotatoria</taxon>
        <taxon>Bdelloidea</taxon>
        <taxon>Adinetida</taxon>
        <taxon>Adinetidae</taxon>
        <taxon>Adineta</taxon>
    </lineage>
</organism>
<proteinExistence type="predicted"/>
<dbReference type="EMBL" id="CAJOBB010020829">
    <property type="protein sequence ID" value="CAF4370841.1"/>
    <property type="molecule type" value="Genomic_DNA"/>
</dbReference>